<reference evidence="3 4" key="1">
    <citation type="submission" date="2020-02" db="EMBL/GenBank/DDBJ databases">
        <title>Streptomyces malaysiensis DSM14702 (JHCC583434, PFL_A843) Genome sequencing and assembly.</title>
        <authorList>
            <person name="Samborskyy M."/>
        </authorList>
    </citation>
    <scope>NUCLEOTIDE SEQUENCE [LARGE SCALE GENOMIC DNA]</scope>
    <source>
        <strain evidence="3 4">DSM 14702</strain>
    </source>
</reference>
<dbReference type="Pfam" id="PF00188">
    <property type="entry name" value="CAP"/>
    <property type="match status" value="1"/>
</dbReference>
<feature type="region of interest" description="Disordered" evidence="1">
    <location>
        <begin position="78"/>
        <end position="207"/>
    </location>
</feature>
<evidence type="ECO:0000313" key="3">
    <source>
        <dbReference type="EMBL" id="NIY68570.1"/>
    </source>
</evidence>
<comment type="caution">
    <text evidence="3">The sequence shown here is derived from an EMBL/GenBank/DDBJ whole genome shotgun (WGS) entry which is preliminary data.</text>
</comment>
<dbReference type="CDD" id="cd05379">
    <property type="entry name" value="CAP_bacterial"/>
    <property type="match status" value="1"/>
</dbReference>
<dbReference type="InterPro" id="IPR035940">
    <property type="entry name" value="CAP_sf"/>
</dbReference>
<dbReference type="Proteomes" id="UP000536624">
    <property type="component" value="Unassembled WGS sequence"/>
</dbReference>
<gene>
    <name evidence="3" type="ORF">SMALB_6666</name>
</gene>
<dbReference type="SUPFAM" id="SSF55797">
    <property type="entry name" value="PR-1-like"/>
    <property type="match status" value="1"/>
</dbReference>
<feature type="region of interest" description="Disordered" evidence="1">
    <location>
        <begin position="1"/>
        <end position="41"/>
    </location>
</feature>
<feature type="compositionally biased region" description="Polar residues" evidence="1">
    <location>
        <begin position="91"/>
        <end position="109"/>
    </location>
</feature>
<name>A0A7X6B095_STRMQ</name>
<dbReference type="PANTHER" id="PTHR31157">
    <property type="entry name" value="SCP DOMAIN-CONTAINING PROTEIN"/>
    <property type="match status" value="1"/>
</dbReference>
<feature type="compositionally biased region" description="Gly residues" evidence="1">
    <location>
        <begin position="152"/>
        <end position="181"/>
    </location>
</feature>
<feature type="domain" description="SCP" evidence="2">
    <location>
        <begin position="211"/>
        <end position="325"/>
    </location>
</feature>
<dbReference type="InterPro" id="IPR014044">
    <property type="entry name" value="CAP_dom"/>
</dbReference>
<feature type="compositionally biased region" description="Low complexity" evidence="1">
    <location>
        <begin position="182"/>
        <end position="207"/>
    </location>
</feature>
<protein>
    <submittedName>
        <fullName evidence="3">Membrane protein</fullName>
    </submittedName>
</protein>
<organism evidence="3 4">
    <name type="scientific">Streptomyces malaysiensis</name>
    <dbReference type="NCBI Taxonomy" id="92644"/>
    <lineage>
        <taxon>Bacteria</taxon>
        <taxon>Bacillati</taxon>
        <taxon>Actinomycetota</taxon>
        <taxon>Actinomycetes</taxon>
        <taxon>Kitasatosporales</taxon>
        <taxon>Streptomycetaceae</taxon>
        <taxon>Streptomyces</taxon>
        <taxon>Streptomyces violaceusniger group</taxon>
    </lineage>
</organism>
<dbReference type="EMBL" id="JAALLH010000001">
    <property type="protein sequence ID" value="NIY68570.1"/>
    <property type="molecule type" value="Genomic_DNA"/>
</dbReference>
<accession>A0A7X6B095</accession>
<dbReference type="Gene3D" id="3.40.33.10">
    <property type="entry name" value="CAP"/>
    <property type="match status" value="1"/>
</dbReference>
<evidence type="ECO:0000313" key="4">
    <source>
        <dbReference type="Proteomes" id="UP000536624"/>
    </source>
</evidence>
<evidence type="ECO:0000259" key="2">
    <source>
        <dbReference type="Pfam" id="PF00188"/>
    </source>
</evidence>
<proteinExistence type="predicted"/>
<evidence type="ECO:0000256" key="1">
    <source>
        <dbReference type="SAM" id="MobiDB-lite"/>
    </source>
</evidence>
<feature type="compositionally biased region" description="Low complexity" evidence="1">
    <location>
        <begin position="120"/>
        <end position="136"/>
    </location>
</feature>
<dbReference type="PANTHER" id="PTHR31157:SF1">
    <property type="entry name" value="SCP DOMAIN-CONTAINING PROTEIN"/>
    <property type="match status" value="1"/>
</dbReference>
<dbReference type="AlphaFoldDB" id="A0A7X6B095"/>
<sequence length="327" mass="33153">MTPSTQGRQEMGRHRRSAPGIPVQEALAGRHRGPHRSPLAPVRTGLLGVSAAVAVGAVAMASGLGPGNAYKIGGGNDSAGQVQAGGPTDSGLETQGSQSAAPTDRSTVPPSRGDDRAHAPSTTPSTTPSRPSGTPSTTPPEQPSASEPPGNGRQGGNGNGKGNNNGNGNGNGGSKGRGQGKPSGTPTTEPTAPEPPAGSAGPEAASEAEVLTLVNKERKKVGCAPVTADSKLAQLAEDFSEDMSLRQFFDHISPDGDSPWDRAESAGILDLGGENIARGQSDAQAVMDSWMNSSGHRANILNCSFKRLGVGAHFGTGGPWWTQDFGY</sequence>